<sequence length="194" mass="20076">MNDFAPYEPDAHGTPVSGIVIRPAEPADAPRVAQLLALRGQDVDEALEEAPRMIGALPVLLLALVPATTDEHPIDAQLTPVALSGAFPMPEGMAASAQMAPGWMVSGMVVDPDARRHGIGRALLSAVADAVAEQSPGAVLHSVVNATNHASLAVHLAVGFEELARVEELAGITFEGGEGVLLWMDTSGRVPTGE</sequence>
<keyword evidence="3" id="KW-1185">Reference proteome</keyword>
<protein>
    <recommendedName>
        <fullName evidence="1">N-acetyltransferase domain-containing protein</fullName>
    </recommendedName>
</protein>
<dbReference type="Gene3D" id="3.40.630.30">
    <property type="match status" value="1"/>
</dbReference>
<evidence type="ECO:0000313" key="2">
    <source>
        <dbReference type="EMBL" id="AMD86677.1"/>
    </source>
</evidence>
<evidence type="ECO:0000259" key="1">
    <source>
        <dbReference type="PROSITE" id="PS51186"/>
    </source>
</evidence>
<dbReference type="PROSITE" id="PS51186">
    <property type="entry name" value="GNAT"/>
    <property type="match status" value="1"/>
</dbReference>
<dbReference type="InterPro" id="IPR016181">
    <property type="entry name" value="Acyl_CoA_acyltransferase"/>
</dbReference>
<dbReference type="InterPro" id="IPR000182">
    <property type="entry name" value="GNAT_dom"/>
</dbReference>
<name>A0A0X8JD53_ACTRD</name>
<organism evidence="2 3">
    <name type="scientific">Actinomyces radicidentis</name>
    <dbReference type="NCBI Taxonomy" id="111015"/>
    <lineage>
        <taxon>Bacteria</taxon>
        <taxon>Bacillati</taxon>
        <taxon>Actinomycetota</taxon>
        <taxon>Actinomycetes</taxon>
        <taxon>Actinomycetales</taxon>
        <taxon>Actinomycetaceae</taxon>
        <taxon>Actinomyces</taxon>
    </lineage>
</organism>
<dbReference type="EMBL" id="CP014228">
    <property type="protein sequence ID" value="AMD86677.1"/>
    <property type="molecule type" value="Genomic_DNA"/>
</dbReference>
<dbReference type="RefSeq" id="WP_067940535.1">
    <property type="nucleotide sequence ID" value="NZ_CP014228.1"/>
</dbReference>
<dbReference type="AlphaFoldDB" id="A0A0X8JD53"/>
<dbReference type="CDD" id="cd04301">
    <property type="entry name" value="NAT_SF"/>
    <property type="match status" value="1"/>
</dbReference>
<dbReference type="GO" id="GO:0016747">
    <property type="term" value="F:acyltransferase activity, transferring groups other than amino-acyl groups"/>
    <property type="evidence" value="ECO:0007669"/>
    <property type="project" value="InterPro"/>
</dbReference>
<evidence type="ECO:0000313" key="3">
    <source>
        <dbReference type="Proteomes" id="UP000065220"/>
    </source>
</evidence>
<gene>
    <name evidence="2" type="ORF">AXF14_02525</name>
</gene>
<dbReference type="Proteomes" id="UP000065220">
    <property type="component" value="Chromosome"/>
</dbReference>
<dbReference type="KEGG" id="ard:AXF14_02525"/>
<reference evidence="3" key="1">
    <citation type="submission" date="2016-02" db="EMBL/GenBank/DDBJ databases">
        <authorList>
            <person name="Holder M.E."/>
            <person name="Ajami N.J."/>
            <person name="Petrosino J.F."/>
        </authorList>
    </citation>
    <scope>NUCLEOTIDE SEQUENCE [LARGE SCALE GENOMIC DNA]</scope>
    <source>
        <strain evidence="3">CCUG 36733</strain>
    </source>
</reference>
<proteinExistence type="predicted"/>
<dbReference type="SUPFAM" id="SSF55729">
    <property type="entry name" value="Acyl-CoA N-acyltransferases (Nat)"/>
    <property type="match status" value="1"/>
</dbReference>
<dbReference type="Pfam" id="PF00583">
    <property type="entry name" value="Acetyltransf_1"/>
    <property type="match status" value="1"/>
</dbReference>
<feature type="domain" description="N-acetyltransferase" evidence="1">
    <location>
        <begin position="19"/>
        <end position="187"/>
    </location>
</feature>
<accession>A0A0X8JD53</accession>